<accession>U5T1N2</accession>
<keyword evidence="2" id="KW-0808">Transferase</keyword>
<dbReference type="Pfam" id="PF01075">
    <property type="entry name" value="Glyco_transf_9"/>
    <property type="match status" value="1"/>
</dbReference>
<dbReference type="eggNOG" id="COG0859">
    <property type="taxonomic scope" value="Bacteria"/>
</dbReference>
<dbReference type="InterPro" id="IPR051199">
    <property type="entry name" value="LPS_LOS_Heptosyltrfase"/>
</dbReference>
<gene>
    <name evidence="3" type="ORF">SPICUR_00630</name>
</gene>
<dbReference type="AlphaFoldDB" id="U5T1N2"/>
<proteinExistence type="predicted"/>
<evidence type="ECO:0000256" key="2">
    <source>
        <dbReference type="ARBA" id="ARBA00022679"/>
    </source>
</evidence>
<dbReference type="Proteomes" id="UP000017640">
    <property type="component" value="Chromosome"/>
</dbReference>
<dbReference type="GO" id="GO:0005829">
    <property type="term" value="C:cytosol"/>
    <property type="evidence" value="ECO:0007669"/>
    <property type="project" value="TreeGrafter"/>
</dbReference>
<dbReference type="PANTHER" id="PTHR30160:SF21">
    <property type="entry name" value="LIPOPOLYSACCHARIDE CORE HEPTOSYLTRANSFERASE OPSX"/>
    <property type="match status" value="1"/>
</dbReference>
<dbReference type="STRING" id="1335757.SPICUR_00630"/>
<dbReference type="PANTHER" id="PTHR30160">
    <property type="entry name" value="TETRAACYLDISACCHARIDE 4'-KINASE-RELATED"/>
    <property type="match status" value="1"/>
</dbReference>
<dbReference type="EMBL" id="CP005990">
    <property type="protein sequence ID" value="AGY91151.1"/>
    <property type="molecule type" value="Genomic_DNA"/>
</dbReference>
<dbReference type="HOGENOM" id="CLU_038371_2_0_6"/>
<dbReference type="GO" id="GO:0008713">
    <property type="term" value="F:ADP-heptose-lipopolysaccharide heptosyltransferase activity"/>
    <property type="evidence" value="ECO:0007669"/>
    <property type="project" value="TreeGrafter"/>
</dbReference>
<keyword evidence="4" id="KW-1185">Reference proteome</keyword>
<evidence type="ECO:0000256" key="1">
    <source>
        <dbReference type="ARBA" id="ARBA00022676"/>
    </source>
</evidence>
<dbReference type="GO" id="GO:0009244">
    <property type="term" value="P:lipopolysaccharide core region biosynthetic process"/>
    <property type="evidence" value="ECO:0007669"/>
    <property type="project" value="TreeGrafter"/>
</dbReference>
<dbReference type="RefSeq" id="WP_023364986.1">
    <property type="nucleotide sequence ID" value="NC_022664.1"/>
</dbReference>
<dbReference type="SUPFAM" id="SSF53756">
    <property type="entry name" value="UDP-Glycosyltransferase/glycogen phosphorylase"/>
    <property type="match status" value="1"/>
</dbReference>
<keyword evidence="1" id="KW-0328">Glycosyltransferase</keyword>
<reference evidence="3 4" key="1">
    <citation type="journal article" date="2013" name="BMC Genomics">
        <title>Genomes of "Spiribacter", a streamlined, successful halophilic bacterium.</title>
        <authorList>
            <person name="Lopez-Perez M."/>
            <person name="Ghai R."/>
            <person name="Leon M.J."/>
            <person name="Rodriguez-Olmos A."/>
            <person name="Copa-Patino J.L."/>
            <person name="Soliveri J."/>
            <person name="Sanchez-Porro C."/>
            <person name="Ventosa A."/>
            <person name="Rodriguez-Valera F."/>
        </authorList>
    </citation>
    <scope>NUCLEOTIDE SEQUENCE [LARGE SCALE GENOMIC DNA]</scope>
    <source>
        <strain evidence="3 4">UAH-SP71</strain>
    </source>
</reference>
<organism evidence="3 4">
    <name type="scientific">Spiribacter curvatus</name>
    <dbReference type="NCBI Taxonomy" id="1335757"/>
    <lineage>
        <taxon>Bacteria</taxon>
        <taxon>Pseudomonadati</taxon>
        <taxon>Pseudomonadota</taxon>
        <taxon>Gammaproteobacteria</taxon>
        <taxon>Chromatiales</taxon>
        <taxon>Ectothiorhodospiraceae</taxon>
        <taxon>Spiribacter</taxon>
    </lineage>
</organism>
<evidence type="ECO:0008006" key="5">
    <source>
        <dbReference type="Google" id="ProtNLM"/>
    </source>
</evidence>
<evidence type="ECO:0000313" key="3">
    <source>
        <dbReference type="EMBL" id="AGY91151.1"/>
    </source>
</evidence>
<dbReference type="OrthoDB" id="9781892at2"/>
<dbReference type="Gene3D" id="3.40.50.2000">
    <property type="entry name" value="Glycogen Phosphorylase B"/>
    <property type="match status" value="2"/>
</dbReference>
<dbReference type="PATRIC" id="fig|1335757.3.peg.125"/>
<evidence type="ECO:0000313" key="4">
    <source>
        <dbReference type="Proteomes" id="UP000017640"/>
    </source>
</evidence>
<protein>
    <recommendedName>
        <fullName evidence="5">Glycosyl transferase</fullName>
    </recommendedName>
</protein>
<name>U5T1N2_9GAMM</name>
<sequence>MGHHRSHSTESQPERLCLFRLSAIGDCCNIVPIVRTLQTHRPETRLTWVMGQTEASLLGDLDGVEIITHEKNNGTGTLRRQLGSRRFDVLMLMQVALRAGLASRAVRAPVRLGFDRSRSRDGHGLFINRRIPPLTPGHVTDGFFGFCEAMGVRDRTLRWDIPIPKAAHDAVDRLVCPHDTAAPPLLVLSPCSSDRFRNFRNWPAERYACVARHAAVHHGLQVVLTGGNSEIERAYGHSIERELGKYSNVPVPNLNLIGQTDLKTLFALIQRATAVIAPDSGPVHMAVAAGTPAIGLYATSNPNRTGPVLGRNWVVNAYPEAVRRFLRRDVDAIRWGRRVRDPGAMELITPSMVTERLDQLMATPVGERLSR</sequence>
<dbReference type="KEGG" id="spiu:SPICUR_00630"/>
<dbReference type="CDD" id="cd03789">
    <property type="entry name" value="GT9_LPS_heptosyltransferase"/>
    <property type="match status" value="1"/>
</dbReference>
<dbReference type="InterPro" id="IPR002201">
    <property type="entry name" value="Glyco_trans_9"/>
</dbReference>